<feature type="region of interest" description="Disordered" evidence="1">
    <location>
        <begin position="1"/>
        <end position="28"/>
    </location>
</feature>
<organism evidence="2 3">
    <name type="scientific">Auxenochlorella protothecoides</name>
    <name type="common">Green microalga</name>
    <name type="synonym">Chlorella protothecoides</name>
    <dbReference type="NCBI Taxonomy" id="3075"/>
    <lineage>
        <taxon>Eukaryota</taxon>
        <taxon>Viridiplantae</taxon>
        <taxon>Chlorophyta</taxon>
        <taxon>core chlorophytes</taxon>
        <taxon>Trebouxiophyceae</taxon>
        <taxon>Chlorellales</taxon>
        <taxon>Chlorellaceae</taxon>
        <taxon>Auxenochlorella</taxon>
    </lineage>
</organism>
<name>A0A087SET2_AUXPR</name>
<proteinExistence type="predicted"/>
<accession>A0A087SET2</accession>
<feature type="compositionally biased region" description="Low complexity" evidence="1">
    <location>
        <begin position="10"/>
        <end position="20"/>
    </location>
</feature>
<evidence type="ECO:0000313" key="3">
    <source>
        <dbReference type="Proteomes" id="UP000028924"/>
    </source>
</evidence>
<dbReference type="AlphaFoldDB" id="A0A087SET2"/>
<dbReference type="EMBL" id="KL662106">
    <property type="protein sequence ID" value="KFM24236.1"/>
    <property type="molecule type" value="Genomic_DNA"/>
</dbReference>
<dbReference type="RefSeq" id="XP_011397123.1">
    <property type="nucleotide sequence ID" value="XM_011398821.1"/>
</dbReference>
<sequence>MREQHDTSLSPPSAHSHPSARCMRSTLRRTSARWASPAPWSSRMAPTACPASACFTPPAPAPLSACQAPGS</sequence>
<gene>
    <name evidence="2" type="ORF">F751_5078</name>
</gene>
<dbReference type="GeneID" id="23616469"/>
<reference evidence="2 3" key="1">
    <citation type="journal article" date="2014" name="BMC Genomics">
        <title>Oil accumulation mechanisms of the oleaginous microalga Chlorella protothecoides revealed through its genome, transcriptomes, and proteomes.</title>
        <authorList>
            <person name="Gao C."/>
            <person name="Wang Y."/>
            <person name="Shen Y."/>
            <person name="Yan D."/>
            <person name="He X."/>
            <person name="Dai J."/>
            <person name="Wu Q."/>
        </authorList>
    </citation>
    <scope>NUCLEOTIDE SEQUENCE [LARGE SCALE GENOMIC DNA]</scope>
    <source>
        <strain evidence="2 3">0710</strain>
    </source>
</reference>
<evidence type="ECO:0000256" key="1">
    <source>
        <dbReference type="SAM" id="MobiDB-lite"/>
    </source>
</evidence>
<keyword evidence="3" id="KW-1185">Reference proteome</keyword>
<protein>
    <submittedName>
        <fullName evidence="2">Uncharacterized protein</fullName>
    </submittedName>
</protein>
<dbReference type="KEGG" id="apro:F751_5078"/>
<dbReference type="Proteomes" id="UP000028924">
    <property type="component" value="Unassembled WGS sequence"/>
</dbReference>
<evidence type="ECO:0000313" key="2">
    <source>
        <dbReference type="EMBL" id="KFM24236.1"/>
    </source>
</evidence>